<dbReference type="SUPFAM" id="SSF117281">
    <property type="entry name" value="Kelch motif"/>
    <property type="match status" value="1"/>
</dbReference>
<accession>A0A9K3GGC5</accession>
<sequence>MWGGNTSGSSGAFSFSSADTPPDATGSSVFSGHAAANRQSVFGASKASAGWGQATATSGWGHPSSSTPTPLGAMPGADPDLVSMLERIEKTARGDKGEGDGVLQSLAEWLSTKPYISEWDEDHTRNRRLLQHKLWTVQTHMRSVNPEVSPGHVTLSVVETKRLSACLSIISRFKGMRDIDPSLCEDLVALIAESSKWSLTEMPHLVDAYNALAGVPLNIMKAGDSSCVRVIVGQMSRVFPSFQATCSETPELFEALIDLLCHILDDAPKTVVRPGTLSFGMSMGGIGVPACIDDYVPLCLDVVHTLLSQPGYGTDQWQPKRVIDSLVRHAPCQSQALINHPVYEYILSPARQYDMSVNGLSLYRLLTGGVLTKADTPGPVPFRLAAQGLLGGLSQHQPHVTPGQMVGGPERVTHQESVDVCWALITHYLTSDGVLRPDVAHELSVDMPGPTIHGVPTSLIDTLSHCEKVCSSFSAYRPPLNHAAEVQAAVTAFIHSTHQSRPSRLLGAVRVLRVPSTAFRPELPCSIVSTGSNTALLVGFVEGGDVSHAYRVTLSVNESGCTHVGIEREDNTGDGKKTLSFPMGSCAAMLGGKVYVCGDVSDSHPCLWVHTLETNSWETHMPSGSQVWPPSLVGSAAAVSDTEFLFVQKPPPMEHGKQEQRAETRIYTWLFDTSRMEWKMATPAPTATSPDVSVDGVTALSVGSSVHILATFQFSGPSYHASLHEDEWSTHQESTLHLQDIGGGMALSFDKDSVRLYDTKSDHSGEVLAILPGASSKIGHYLTSSFKEYTSCMANEETVLLIGLRPHPSFLMSTGTMVHAEMYLIHVNRERARQCFRGQE</sequence>
<evidence type="ECO:0000313" key="3">
    <source>
        <dbReference type="Proteomes" id="UP000265618"/>
    </source>
</evidence>
<comment type="caution">
    <text evidence="2">The sequence shown here is derived from an EMBL/GenBank/DDBJ whole genome shotgun (WGS) entry which is preliminary data.</text>
</comment>
<dbReference type="AlphaFoldDB" id="A0A9K3GGC5"/>
<feature type="region of interest" description="Disordered" evidence="1">
    <location>
        <begin position="1"/>
        <end position="30"/>
    </location>
</feature>
<gene>
    <name evidence="2" type="ORF">KIPB_001989</name>
</gene>
<dbReference type="Proteomes" id="UP000265618">
    <property type="component" value="Unassembled WGS sequence"/>
</dbReference>
<protein>
    <submittedName>
        <fullName evidence="2">Uncharacterized protein</fullName>
    </submittedName>
</protein>
<evidence type="ECO:0000256" key="1">
    <source>
        <dbReference type="SAM" id="MobiDB-lite"/>
    </source>
</evidence>
<dbReference type="InterPro" id="IPR015915">
    <property type="entry name" value="Kelch-typ_b-propeller"/>
</dbReference>
<organism evidence="2 3">
    <name type="scientific">Kipferlia bialata</name>
    <dbReference type="NCBI Taxonomy" id="797122"/>
    <lineage>
        <taxon>Eukaryota</taxon>
        <taxon>Metamonada</taxon>
        <taxon>Carpediemonas-like organisms</taxon>
        <taxon>Kipferlia</taxon>
    </lineage>
</organism>
<reference evidence="2 3" key="1">
    <citation type="journal article" date="2018" name="PLoS ONE">
        <title>The draft genome of Kipferlia bialata reveals reductive genome evolution in fornicate parasites.</title>
        <authorList>
            <person name="Tanifuji G."/>
            <person name="Takabayashi S."/>
            <person name="Kume K."/>
            <person name="Takagi M."/>
            <person name="Nakayama T."/>
            <person name="Kamikawa R."/>
            <person name="Inagaki Y."/>
            <person name="Hashimoto T."/>
        </authorList>
    </citation>
    <scope>NUCLEOTIDE SEQUENCE [LARGE SCALE GENOMIC DNA]</scope>
    <source>
        <strain evidence="2">NY0173</strain>
    </source>
</reference>
<dbReference type="EMBL" id="BDIP01000303">
    <property type="protein sequence ID" value="GIQ81086.1"/>
    <property type="molecule type" value="Genomic_DNA"/>
</dbReference>
<keyword evidence="3" id="KW-1185">Reference proteome</keyword>
<dbReference type="Gene3D" id="2.120.10.80">
    <property type="entry name" value="Kelch-type beta propeller"/>
    <property type="match status" value="1"/>
</dbReference>
<name>A0A9K3GGC5_9EUKA</name>
<feature type="compositionally biased region" description="Low complexity" evidence="1">
    <location>
        <begin position="7"/>
        <end position="18"/>
    </location>
</feature>
<feature type="compositionally biased region" description="Polar residues" evidence="1">
    <location>
        <begin position="54"/>
        <end position="69"/>
    </location>
</feature>
<proteinExistence type="predicted"/>
<evidence type="ECO:0000313" key="2">
    <source>
        <dbReference type="EMBL" id="GIQ81086.1"/>
    </source>
</evidence>
<feature type="region of interest" description="Disordered" evidence="1">
    <location>
        <begin position="52"/>
        <end position="79"/>
    </location>
</feature>